<accession>A0AA35X4K3</accession>
<name>A0AA35X4K3_GEOBA</name>
<organism evidence="2 3">
    <name type="scientific">Geodia barretti</name>
    <name type="common">Barrett's horny sponge</name>
    <dbReference type="NCBI Taxonomy" id="519541"/>
    <lineage>
        <taxon>Eukaryota</taxon>
        <taxon>Metazoa</taxon>
        <taxon>Porifera</taxon>
        <taxon>Demospongiae</taxon>
        <taxon>Heteroscleromorpha</taxon>
        <taxon>Tetractinellida</taxon>
        <taxon>Astrophorina</taxon>
        <taxon>Geodiidae</taxon>
        <taxon>Geodia</taxon>
    </lineage>
</organism>
<dbReference type="InterPro" id="IPR002925">
    <property type="entry name" value="Dienelactn_hydro"/>
</dbReference>
<proteinExistence type="predicted"/>
<dbReference type="AlphaFoldDB" id="A0AA35X4K3"/>
<protein>
    <submittedName>
        <fullName evidence="2">Carboxymethylenebutenolidase</fullName>
    </submittedName>
</protein>
<keyword evidence="3" id="KW-1185">Reference proteome</keyword>
<dbReference type="GO" id="GO:0016787">
    <property type="term" value="F:hydrolase activity"/>
    <property type="evidence" value="ECO:0007669"/>
    <property type="project" value="InterPro"/>
</dbReference>
<dbReference type="SUPFAM" id="SSF53474">
    <property type="entry name" value="alpha/beta-Hydrolases"/>
    <property type="match status" value="1"/>
</dbReference>
<dbReference type="PANTHER" id="PTHR46623:SF6">
    <property type="entry name" value="ALPHA_BETA-HYDROLASES SUPERFAMILY PROTEIN"/>
    <property type="match status" value="1"/>
</dbReference>
<dbReference type="Proteomes" id="UP001174909">
    <property type="component" value="Unassembled WGS sequence"/>
</dbReference>
<reference evidence="2" key="1">
    <citation type="submission" date="2023-03" db="EMBL/GenBank/DDBJ databases">
        <authorList>
            <person name="Steffen K."/>
            <person name="Cardenas P."/>
        </authorList>
    </citation>
    <scope>NUCLEOTIDE SEQUENCE</scope>
</reference>
<sequence length="179" mass="19043">MGAAVRLTADDGHVLNAYRAAPDGEPRAGLVLVQEIFGVNDHVRSVCDDYAAQGYLVLAPCLFDRKEPGIERGYTAETVDEGRALKADIGWDGPVMDIKAGVDALEGAPKVGVVGYCWGGSLAWLAACRLEFDVAVGYYGGQIIEFVGETPDCPTMLHFGTEDAGIPMADVDEIKTTHP</sequence>
<evidence type="ECO:0000313" key="2">
    <source>
        <dbReference type="EMBL" id="CAI8037572.1"/>
    </source>
</evidence>
<dbReference type="InterPro" id="IPR029058">
    <property type="entry name" value="AB_hydrolase_fold"/>
</dbReference>
<evidence type="ECO:0000259" key="1">
    <source>
        <dbReference type="Pfam" id="PF01738"/>
    </source>
</evidence>
<dbReference type="Gene3D" id="3.40.50.1820">
    <property type="entry name" value="alpha/beta hydrolase"/>
    <property type="match status" value="1"/>
</dbReference>
<feature type="domain" description="Dienelactone hydrolase" evidence="1">
    <location>
        <begin position="16"/>
        <end position="176"/>
    </location>
</feature>
<evidence type="ECO:0000313" key="3">
    <source>
        <dbReference type="Proteomes" id="UP001174909"/>
    </source>
</evidence>
<dbReference type="PANTHER" id="PTHR46623">
    <property type="entry name" value="CARBOXYMETHYLENEBUTENOLIDASE-RELATED"/>
    <property type="match status" value="1"/>
</dbReference>
<dbReference type="EMBL" id="CASHTH010002947">
    <property type="protein sequence ID" value="CAI8037572.1"/>
    <property type="molecule type" value="Genomic_DNA"/>
</dbReference>
<gene>
    <name evidence="2" type="ORF">GBAR_LOCUS21016</name>
</gene>
<comment type="caution">
    <text evidence="2">The sequence shown here is derived from an EMBL/GenBank/DDBJ whole genome shotgun (WGS) entry which is preliminary data.</text>
</comment>
<dbReference type="Pfam" id="PF01738">
    <property type="entry name" value="DLH"/>
    <property type="match status" value="1"/>
</dbReference>
<dbReference type="InterPro" id="IPR051049">
    <property type="entry name" value="Dienelactone_hydrolase-like"/>
</dbReference>